<proteinExistence type="predicted"/>
<dbReference type="Proteomes" id="UP000187059">
    <property type="component" value="Chromosome"/>
</dbReference>
<dbReference type="STRING" id="1250539.Ga0080574_TMP3137"/>
<feature type="compositionally biased region" description="Basic residues" evidence="1">
    <location>
        <begin position="63"/>
        <end position="72"/>
    </location>
</feature>
<reference evidence="3 4" key="1">
    <citation type="submission" date="2016-04" db="EMBL/GenBank/DDBJ databases">
        <title>Deep-sea bacteria in the southern Pacific.</title>
        <authorList>
            <person name="Tang K."/>
        </authorList>
    </citation>
    <scope>NUCLEOTIDE SEQUENCE [LARGE SCALE GENOMIC DNA]</scope>
    <source>
        <strain evidence="3 4">JLT2014</strain>
    </source>
</reference>
<dbReference type="EMBL" id="CP015093">
    <property type="protein sequence ID" value="APZ53471.1"/>
    <property type="molecule type" value="Genomic_DNA"/>
</dbReference>
<accession>A0A1P8UVP6</accession>
<protein>
    <submittedName>
        <fullName evidence="3">Uncharacterized protein</fullName>
    </submittedName>
</protein>
<dbReference type="KEGG" id="paby:Ga0080574_TMP3137"/>
<dbReference type="RefSeq" id="WP_076701753.1">
    <property type="nucleotide sequence ID" value="NZ_CP015093.1"/>
</dbReference>
<sequence length="116" mass="12280">MSKLPGRTNLPEIARTTLPATRRARFAPFVYAGGLLAIGTALLVSKPRIGKVPEPRQMGNAPRRSRLRRAAQHGRDGAQAFAPSNVTDSVGRSLILGGVALLAARALDELSGRDGK</sequence>
<keyword evidence="4" id="KW-1185">Reference proteome</keyword>
<feature type="transmembrane region" description="Helical" evidence="2">
    <location>
        <begin position="26"/>
        <end position="44"/>
    </location>
</feature>
<keyword evidence="2" id="KW-1133">Transmembrane helix</keyword>
<name>A0A1P8UVP6_9RHOB</name>
<evidence type="ECO:0000256" key="1">
    <source>
        <dbReference type="SAM" id="MobiDB-lite"/>
    </source>
</evidence>
<dbReference type="OrthoDB" id="7876079at2"/>
<feature type="region of interest" description="Disordered" evidence="1">
    <location>
        <begin position="51"/>
        <end position="84"/>
    </location>
</feature>
<organism evidence="3 4">
    <name type="scientific">Salipiger abyssi</name>
    <dbReference type="NCBI Taxonomy" id="1250539"/>
    <lineage>
        <taxon>Bacteria</taxon>
        <taxon>Pseudomonadati</taxon>
        <taxon>Pseudomonadota</taxon>
        <taxon>Alphaproteobacteria</taxon>
        <taxon>Rhodobacterales</taxon>
        <taxon>Roseobacteraceae</taxon>
        <taxon>Salipiger</taxon>
    </lineage>
</organism>
<keyword evidence="2" id="KW-0812">Transmembrane</keyword>
<gene>
    <name evidence="3" type="ORF">Ga0080574_TMP3137</name>
</gene>
<evidence type="ECO:0000256" key="2">
    <source>
        <dbReference type="SAM" id="Phobius"/>
    </source>
</evidence>
<evidence type="ECO:0000313" key="4">
    <source>
        <dbReference type="Proteomes" id="UP000187059"/>
    </source>
</evidence>
<evidence type="ECO:0000313" key="3">
    <source>
        <dbReference type="EMBL" id="APZ53471.1"/>
    </source>
</evidence>
<keyword evidence="2" id="KW-0472">Membrane</keyword>
<dbReference type="AlphaFoldDB" id="A0A1P8UVP6"/>